<feature type="domain" description="VOC" evidence="2">
    <location>
        <begin position="27"/>
        <end position="147"/>
    </location>
</feature>
<dbReference type="Pfam" id="PF00903">
    <property type="entry name" value="Glyoxalase"/>
    <property type="match status" value="2"/>
</dbReference>
<dbReference type="PROSITE" id="PS00935">
    <property type="entry name" value="GLYOXALASE_I_2"/>
    <property type="match status" value="1"/>
</dbReference>
<dbReference type="CDD" id="cd06587">
    <property type="entry name" value="VOC"/>
    <property type="match status" value="1"/>
</dbReference>
<dbReference type="InterPro" id="IPR029068">
    <property type="entry name" value="Glyas_Bleomycin-R_OHBP_Dase"/>
</dbReference>
<evidence type="ECO:0000313" key="3">
    <source>
        <dbReference type="EMBL" id="MCE3050507.1"/>
    </source>
</evidence>
<name>A0ABS8WLX5_DATST</name>
<evidence type="ECO:0000256" key="1">
    <source>
        <dbReference type="ARBA" id="ARBA00022723"/>
    </source>
</evidence>
<protein>
    <recommendedName>
        <fullName evidence="2">VOC domain-containing protein</fullName>
    </recommendedName>
</protein>
<gene>
    <name evidence="3" type="ORF">HAX54_047401</name>
</gene>
<dbReference type="InterPro" id="IPR037523">
    <property type="entry name" value="VOC_core"/>
</dbReference>
<dbReference type="SUPFAM" id="SSF54593">
    <property type="entry name" value="Glyoxalase/Bleomycin resistance protein/Dihydroxybiphenyl dioxygenase"/>
    <property type="match status" value="2"/>
</dbReference>
<organism evidence="3 4">
    <name type="scientific">Datura stramonium</name>
    <name type="common">Jimsonweed</name>
    <name type="synonym">Common thornapple</name>
    <dbReference type="NCBI Taxonomy" id="4076"/>
    <lineage>
        <taxon>Eukaryota</taxon>
        <taxon>Viridiplantae</taxon>
        <taxon>Streptophyta</taxon>
        <taxon>Embryophyta</taxon>
        <taxon>Tracheophyta</taxon>
        <taxon>Spermatophyta</taxon>
        <taxon>Magnoliopsida</taxon>
        <taxon>eudicotyledons</taxon>
        <taxon>Gunneridae</taxon>
        <taxon>Pentapetalae</taxon>
        <taxon>asterids</taxon>
        <taxon>lamiids</taxon>
        <taxon>Solanales</taxon>
        <taxon>Solanaceae</taxon>
        <taxon>Solanoideae</taxon>
        <taxon>Datureae</taxon>
        <taxon>Datura</taxon>
    </lineage>
</organism>
<dbReference type="Gene3D" id="3.10.180.10">
    <property type="entry name" value="2,3-Dihydroxybiphenyl 1,2-Dioxygenase, domain 1"/>
    <property type="match status" value="2"/>
</dbReference>
<evidence type="ECO:0000259" key="2">
    <source>
        <dbReference type="PROSITE" id="PS51819"/>
    </source>
</evidence>
<dbReference type="PROSITE" id="PS00934">
    <property type="entry name" value="GLYOXALASE_I_1"/>
    <property type="match status" value="2"/>
</dbReference>
<evidence type="ECO:0000313" key="4">
    <source>
        <dbReference type="Proteomes" id="UP000823775"/>
    </source>
</evidence>
<dbReference type="Proteomes" id="UP000823775">
    <property type="component" value="Unassembled WGS sequence"/>
</dbReference>
<dbReference type="PROSITE" id="PS51819">
    <property type="entry name" value="VOC"/>
    <property type="match status" value="2"/>
</dbReference>
<sequence length="269" mass="30220">MIKELGQSDIALNDENASEWIKKDKRRMLHVVYRVGNLDKTIKFYRECLGMKLLRKRDIPEEGYSNAFLGYGPEESNFAVELTFTDVIVVVLSLLLSDYGVDKYDIGTGFGHFGIAVEDEPGPSKDGGPVIALVEDPDGYKFELLERGPTLEPYRQVMLRVGDLDQSINFYKKAFGMELLRKRDYPDNKEFVVSGKIVLFYDKGNGYAQIAVGTNDVYKTAEAIKLYGGEVVLEPGPLPGINTKIMACVDPDGWKTVFVDNADFMKELE</sequence>
<keyword evidence="4" id="KW-1185">Reference proteome</keyword>
<keyword evidence="1" id="KW-0479">Metal-binding</keyword>
<dbReference type="InterPro" id="IPR004360">
    <property type="entry name" value="Glyas_Fos-R_dOase_dom"/>
</dbReference>
<dbReference type="PANTHER" id="PTHR46036:SF15">
    <property type="entry name" value="LACTOYLGLUTATHIONE LYASE"/>
    <property type="match status" value="1"/>
</dbReference>
<feature type="domain" description="VOC" evidence="2">
    <location>
        <begin position="153"/>
        <end position="261"/>
    </location>
</feature>
<comment type="caution">
    <text evidence="3">The sequence shown here is derived from an EMBL/GenBank/DDBJ whole genome shotgun (WGS) entry which is preliminary data.</text>
</comment>
<dbReference type="PANTHER" id="PTHR46036">
    <property type="entry name" value="LACTOYLGLUTATHIONE LYASE"/>
    <property type="match status" value="1"/>
</dbReference>
<accession>A0ABS8WLX5</accession>
<reference evidence="3 4" key="1">
    <citation type="journal article" date="2021" name="BMC Genomics">
        <title>Datura genome reveals duplications of psychoactive alkaloid biosynthetic genes and high mutation rate following tissue culture.</title>
        <authorList>
            <person name="Rajewski A."/>
            <person name="Carter-House D."/>
            <person name="Stajich J."/>
            <person name="Litt A."/>
        </authorList>
    </citation>
    <scope>NUCLEOTIDE SEQUENCE [LARGE SCALE GENOMIC DNA]</scope>
    <source>
        <strain evidence="3">AR-01</strain>
    </source>
</reference>
<dbReference type="EMBL" id="JACEIK010007650">
    <property type="protein sequence ID" value="MCE3050507.1"/>
    <property type="molecule type" value="Genomic_DNA"/>
</dbReference>
<proteinExistence type="predicted"/>
<dbReference type="InterPro" id="IPR018146">
    <property type="entry name" value="Glyoxalase_1_CS"/>
</dbReference>